<dbReference type="Proteomes" id="UP000077926">
    <property type="component" value="Chromosome"/>
</dbReference>
<dbReference type="InterPro" id="IPR014247">
    <property type="entry name" value="Spore_lipoprot_YhcN/YlaJ"/>
</dbReference>
<protein>
    <recommendedName>
        <fullName evidence="3">YhcN/YlaJ family sporulation lipoprotein</fullName>
    </recommendedName>
</protein>
<evidence type="ECO:0008006" key="3">
    <source>
        <dbReference type="Google" id="ProtNLM"/>
    </source>
</evidence>
<dbReference type="NCBIfam" id="TIGR02898">
    <property type="entry name" value="spore_YhcN_YlaJ"/>
    <property type="match status" value="1"/>
</dbReference>
<organism evidence="1 2">
    <name type="scientific">Peribacillus muralis</name>
    <dbReference type="NCBI Taxonomy" id="264697"/>
    <lineage>
        <taxon>Bacteria</taxon>
        <taxon>Bacillati</taxon>
        <taxon>Bacillota</taxon>
        <taxon>Bacilli</taxon>
        <taxon>Bacillales</taxon>
        <taxon>Bacillaceae</taxon>
        <taxon>Peribacillus</taxon>
    </lineage>
</organism>
<dbReference type="STRING" id="264697.ABE28_021900"/>
<dbReference type="RefSeq" id="WP_064467270.1">
    <property type="nucleotide sequence ID" value="NZ_CP017080.1"/>
</dbReference>
<accession>A0A1B3XUW3</accession>
<sequence>MNYKAIISSAMVALVVTGCNSNGKEGASENLGLNRTNQNNYENPMNVSDTRQNVNNMRNNDNGVNDMRVSDDISNRVEALKDVKSAKVIVTDHHAYVAAVLTDDSGAKDVSNDLKHRVADAVRGADPSVDKVHVSTNPDFVQRMDGYSNDIQNGKPVAGFADEFKELVHRVFPSSR</sequence>
<reference evidence="1 2" key="1">
    <citation type="submission" date="2016-08" db="EMBL/GenBank/DDBJ databases">
        <title>Complete genome sequence of Bacillus muralis G25-68, a strain with toxicity to nematodes.</title>
        <authorList>
            <person name="Zheng Z."/>
        </authorList>
    </citation>
    <scope>NUCLEOTIDE SEQUENCE [LARGE SCALE GENOMIC DNA]</scope>
    <source>
        <strain evidence="1 2">G25-68</strain>
    </source>
</reference>
<name>A0A1B3XUW3_9BACI</name>
<dbReference type="KEGG" id="bmur:ABE28_021900"/>
<evidence type="ECO:0000313" key="2">
    <source>
        <dbReference type="Proteomes" id="UP000077926"/>
    </source>
</evidence>
<dbReference type="PROSITE" id="PS51257">
    <property type="entry name" value="PROKAR_LIPOPROTEIN"/>
    <property type="match status" value="1"/>
</dbReference>
<dbReference type="AlphaFoldDB" id="A0A1B3XUW3"/>
<keyword evidence="2" id="KW-1185">Reference proteome</keyword>
<evidence type="ECO:0000313" key="1">
    <source>
        <dbReference type="EMBL" id="AOH57009.1"/>
    </source>
</evidence>
<proteinExistence type="predicted"/>
<gene>
    <name evidence="1" type="ORF">ABE28_021900</name>
</gene>
<dbReference type="GO" id="GO:0030435">
    <property type="term" value="P:sporulation resulting in formation of a cellular spore"/>
    <property type="evidence" value="ECO:0007669"/>
    <property type="project" value="InterPro"/>
</dbReference>
<dbReference type="Pfam" id="PF09580">
    <property type="entry name" value="Spore_YhcN_YlaJ"/>
    <property type="match status" value="1"/>
</dbReference>
<dbReference type="EMBL" id="CP017080">
    <property type="protein sequence ID" value="AOH57009.1"/>
    <property type="molecule type" value="Genomic_DNA"/>
</dbReference>
<dbReference type="OrthoDB" id="1707228at2"/>
<dbReference type="InterPro" id="IPR019076">
    <property type="entry name" value="Spore_lipoprot_YhcN/YlaJ-like"/>
</dbReference>